<dbReference type="RefSeq" id="WP_163948106.1">
    <property type="nucleotide sequence ID" value="NZ_JAAIKC010000005.1"/>
</dbReference>
<dbReference type="Pfam" id="PF12833">
    <property type="entry name" value="HTH_18"/>
    <property type="match status" value="1"/>
</dbReference>
<evidence type="ECO:0000256" key="1">
    <source>
        <dbReference type="ARBA" id="ARBA00023015"/>
    </source>
</evidence>
<evidence type="ECO:0000256" key="2">
    <source>
        <dbReference type="ARBA" id="ARBA00023125"/>
    </source>
</evidence>
<organism evidence="5">
    <name type="scientific">Paenibacillus sp. SYP-B3998</name>
    <dbReference type="NCBI Taxonomy" id="2678564"/>
    <lineage>
        <taxon>Bacteria</taxon>
        <taxon>Bacillati</taxon>
        <taxon>Bacillota</taxon>
        <taxon>Bacilli</taxon>
        <taxon>Bacillales</taxon>
        <taxon>Paenibacillaceae</taxon>
        <taxon>Paenibacillus</taxon>
    </lineage>
</organism>
<dbReference type="Gene3D" id="2.60.120.10">
    <property type="entry name" value="Jelly Rolls"/>
    <property type="match status" value="1"/>
</dbReference>
<evidence type="ECO:0000256" key="3">
    <source>
        <dbReference type="ARBA" id="ARBA00023163"/>
    </source>
</evidence>
<dbReference type="SUPFAM" id="SSF46689">
    <property type="entry name" value="Homeodomain-like"/>
    <property type="match status" value="2"/>
</dbReference>
<dbReference type="InterPro" id="IPR014710">
    <property type="entry name" value="RmlC-like_jellyroll"/>
</dbReference>
<dbReference type="SMART" id="SM00342">
    <property type="entry name" value="HTH_ARAC"/>
    <property type="match status" value="1"/>
</dbReference>
<keyword evidence="2" id="KW-0238">DNA-binding</keyword>
<evidence type="ECO:0000259" key="4">
    <source>
        <dbReference type="PROSITE" id="PS01124"/>
    </source>
</evidence>
<protein>
    <submittedName>
        <fullName evidence="5">AraC family transcriptional regulator</fullName>
    </submittedName>
</protein>
<keyword evidence="1" id="KW-0805">Transcription regulation</keyword>
<gene>
    <name evidence="5" type="ORF">GK047_15050</name>
</gene>
<proteinExistence type="predicted"/>
<evidence type="ECO:0000313" key="5">
    <source>
        <dbReference type="EMBL" id="NEW07322.1"/>
    </source>
</evidence>
<dbReference type="PANTHER" id="PTHR43280:SF27">
    <property type="entry name" value="TRANSCRIPTIONAL REGULATOR MTLR"/>
    <property type="match status" value="1"/>
</dbReference>
<dbReference type="InterPro" id="IPR037923">
    <property type="entry name" value="HTH-like"/>
</dbReference>
<accession>A0A6G3ZYW2</accession>
<dbReference type="GO" id="GO:0003700">
    <property type="term" value="F:DNA-binding transcription factor activity"/>
    <property type="evidence" value="ECO:0007669"/>
    <property type="project" value="InterPro"/>
</dbReference>
<dbReference type="GO" id="GO:0043565">
    <property type="term" value="F:sequence-specific DNA binding"/>
    <property type="evidence" value="ECO:0007669"/>
    <property type="project" value="InterPro"/>
</dbReference>
<dbReference type="InterPro" id="IPR009057">
    <property type="entry name" value="Homeodomain-like_sf"/>
</dbReference>
<dbReference type="Gene3D" id="1.10.10.60">
    <property type="entry name" value="Homeodomain-like"/>
    <property type="match status" value="2"/>
</dbReference>
<dbReference type="Pfam" id="PF07883">
    <property type="entry name" value="Cupin_2"/>
    <property type="match status" value="1"/>
</dbReference>
<dbReference type="SUPFAM" id="SSF51215">
    <property type="entry name" value="Regulatory protein AraC"/>
    <property type="match status" value="1"/>
</dbReference>
<reference evidence="5" key="1">
    <citation type="submission" date="2020-02" db="EMBL/GenBank/DDBJ databases">
        <authorList>
            <person name="Shen X.-R."/>
            <person name="Zhang Y.-X."/>
        </authorList>
    </citation>
    <scope>NUCLEOTIDE SEQUENCE</scope>
    <source>
        <strain evidence="5">SYP-B3998</strain>
    </source>
</reference>
<name>A0A6G3ZYW2_9BACL</name>
<comment type="caution">
    <text evidence="5">The sequence shown here is derived from an EMBL/GenBank/DDBJ whole genome shotgun (WGS) entry which is preliminary data.</text>
</comment>
<dbReference type="PROSITE" id="PS01124">
    <property type="entry name" value="HTH_ARAC_FAMILY_2"/>
    <property type="match status" value="1"/>
</dbReference>
<dbReference type="InterPro" id="IPR013096">
    <property type="entry name" value="Cupin_2"/>
</dbReference>
<dbReference type="InterPro" id="IPR018060">
    <property type="entry name" value="HTH_AraC"/>
</dbReference>
<feature type="domain" description="HTH araC/xylS-type" evidence="4">
    <location>
        <begin position="185"/>
        <end position="283"/>
    </location>
</feature>
<dbReference type="PANTHER" id="PTHR43280">
    <property type="entry name" value="ARAC-FAMILY TRANSCRIPTIONAL REGULATOR"/>
    <property type="match status" value="1"/>
</dbReference>
<keyword evidence="3" id="KW-0804">Transcription</keyword>
<dbReference type="AlphaFoldDB" id="A0A6G3ZYW2"/>
<sequence>MELFKEPIFYNDPLLRIQVLSFHSMIICQHGWHFHPQLEIIAVRSGRLEIHTPAEVYHLRAGDVLILGSCQPHLDLRKQNEVVDYVVLHFEMEAFLDSNMLPFLYLFQESLLPLVRLNTLFRENSELRQQFYSTVIELQQEHEQMQRGYEMAINYLVKKCLFLLLRHDNEGLLEHNRSMNYAKLKLVFDYVEAHLSDKITVEQACLLVSFSYTYFLKYFKQTLGITFTDYVIHRRIKYAERLLLTEDLSIAQIAEQVGLPNISHFYKLFKRVHHCSPKSFKDTIIARANETIHGMGRMITTE</sequence>
<dbReference type="EMBL" id="JAAIKC010000005">
    <property type="protein sequence ID" value="NEW07322.1"/>
    <property type="molecule type" value="Genomic_DNA"/>
</dbReference>